<sequence length="171" mass="18881">MTLRLSNKRWLHAAFLSFVTFLPASHSLAQQSIAADVQKRLGGLFSSSKEEELLEPDKAFQLKVTVSGPTTLIAELIPAPGYYLYRDRIRFALKNTKGIAIRAVKLPAGKVKNDPTFGRMETYERPTQAEIILDRAPSAKSLTLVAGYQGCNEKTGVCYPPIDKEVSLTLP</sequence>
<evidence type="ECO:0000313" key="3">
    <source>
        <dbReference type="EMBL" id="MEC4718128.1"/>
    </source>
</evidence>
<reference evidence="3 4" key="1">
    <citation type="submission" date="2023-10" db="EMBL/GenBank/DDBJ databases">
        <title>Noviherbaspirillum sp. CPCC 100848 genome assembly.</title>
        <authorList>
            <person name="Li X.Y."/>
            <person name="Fang X.M."/>
        </authorList>
    </citation>
    <scope>NUCLEOTIDE SEQUENCE [LARGE SCALE GENOMIC DNA]</scope>
    <source>
        <strain evidence="3 4">CPCC 100848</strain>
    </source>
</reference>
<dbReference type="Gene3D" id="2.60.40.1250">
    <property type="entry name" value="Thiol:disulfide interchange protein DsbD, N-terminal domain"/>
    <property type="match status" value="1"/>
</dbReference>
<evidence type="ECO:0000313" key="4">
    <source>
        <dbReference type="Proteomes" id="UP001352263"/>
    </source>
</evidence>
<dbReference type="RefSeq" id="WP_326504882.1">
    <property type="nucleotide sequence ID" value="NZ_JAWIIV010000002.1"/>
</dbReference>
<accession>A0ABU6J3V2</accession>
<comment type="caution">
    <text evidence="3">The sequence shown here is derived from an EMBL/GenBank/DDBJ whole genome shotgun (WGS) entry which is preliminary data.</text>
</comment>
<name>A0ABU6J3V2_9BURK</name>
<dbReference type="EMBL" id="JAWIIV010000002">
    <property type="protein sequence ID" value="MEC4718128.1"/>
    <property type="molecule type" value="Genomic_DNA"/>
</dbReference>
<dbReference type="Proteomes" id="UP001352263">
    <property type="component" value="Unassembled WGS sequence"/>
</dbReference>
<dbReference type="SUPFAM" id="SSF74863">
    <property type="entry name" value="Thiol:disulfide interchange protein DsbD, N-terminal domain (DsbD-alpha)"/>
    <property type="match status" value="1"/>
</dbReference>
<dbReference type="InterPro" id="IPR028250">
    <property type="entry name" value="DsbDN"/>
</dbReference>
<evidence type="ECO:0000259" key="2">
    <source>
        <dbReference type="Pfam" id="PF11412"/>
    </source>
</evidence>
<feature type="chain" id="PRO_5046001497" evidence="1">
    <location>
        <begin position="30"/>
        <end position="171"/>
    </location>
</feature>
<protein>
    <submittedName>
        <fullName evidence="3">Protein-disulfide reductase DsbD N-terminal domain-containing protein</fullName>
    </submittedName>
</protein>
<keyword evidence="1" id="KW-0732">Signal</keyword>
<feature type="signal peptide" evidence="1">
    <location>
        <begin position="1"/>
        <end position="29"/>
    </location>
</feature>
<dbReference type="InterPro" id="IPR036929">
    <property type="entry name" value="DsbDN_sf"/>
</dbReference>
<dbReference type="PANTHER" id="PTHR32234:SF0">
    <property type="entry name" value="THIOL:DISULFIDE INTERCHANGE PROTEIN DSBD"/>
    <property type="match status" value="1"/>
</dbReference>
<keyword evidence="4" id="KW-1185">Reference proteome</keyword>
<dbReference type="PANTHER" id="PTHR32234">
    <property type="entry name" value="THIOL:DISULFIDE INTERCHANGE PROTEIN DSBD"/>
    <property type="match status" value="1"/>
</dbReference>
<gene>
    <name evidence="3" type="ORF">RY831_03145</name>
</gene>
<dbReference type="Pfam" id="PF11412">
    <property type="entry name" value="DsbD_N"/>
    <property type="match status" value="1"/>
</dbReference>
<feature type="domain" description="Thiol:disulfide interchange protein DsbD N-terminal" evidence="2">
    <location>
        <begin position="51"/>
        <end position="168"/>
    </location>
</feature>
<proteinExistence type="predicted"/>
<evidence type="ECO:0000256" key="1">
    <source>
        <dbReference type="SAM" id="SignalP"/>
    </source>
</evidence>
<organism evidence="3 4">
    <name type="scientific">Noviherbaspirillum album</name>
    <dbReference type="NCBI Taxonomy" id="3080276"/>
    <lineage>
        <taxon>Bacteria</taxon>
        <taxon>Pseudomonadati</taxon>
        <taxon>Pseudomonadota</taxon>
        <taxon>Betaproteobacteria</taxon>
        <taxon>Burkholderiales</taxon>
        <taxon>Oxalobacteraceae</taxon>
        <taxon>Noviherbaspirillum</taxon>
    </lineage>
</organism>